<gene>
    <name evidence="1" type="ORF">K2F26_04025</name>
</gene>
<name>A0ABX8X1L3_9CYAN</name>
<protein>
    <submittedName>
        <fullName evidence="1">Uncharacterized protein</fullName>
    </submittedName>
</protein>
<evidence type="ECO:0000313" key="2">
    <source>
        <dbReference type="Proteomes" id="UP000826540"/>
    </source>
</evidence>
<dbReference type="Proteomes" id="UP000826540">
    <property type="component" value="Chromosome"/>
</dbReference>
<sequence>MSETIVEYLQVACYAELAEYWGRFQNVNEFNDLLNLLDSDQIRRIVRNSIKNQSNLISSYYQYLATQTQSNQSSSSILNTAHITTRKEAEEILSSNFTWLEGRLLRIDTKITRFRASLRNWIQTSSNESNEAALVGGFIGSLLLGPVGAFAGAWIGASGSGPASSEFEREFENLIIDYNNLLHEVKESLDMSFNMSGELFSQVAIRFSTNNSSNSSKLPNRKTLIDRLLPWKKNS</sequence>
<proteinExistence type="predicted"/>
<accession>A0ABX8X1L3</accession>
<dbReference type="EMBL" id="CP080598">
    <property type="protein sequence ID" value="QYX32564.1"/>
    <property type="molecule type" value="Genomic_DNA"/>
</dbReference>
<keyword evidence="2" id="KW-1185">Reference proteome</keyword>
<reference evidence="1 2" key="1">
    <citation type="journal article" date="2022" name="J. Am. Chem. Soc.">
        <title>Biosynthesis of Guanitoxin Enables Global Environmental Detection in Freshwater Cyanobacteria.</title>
        <authorList>
            <person name="Lima S.T."/>
            <person name="Fallon T.R."/>
            <person name="Cordoza J.L."/>
            <person name="Chekan J.R."/>
            <person name="Delbaje E."/>
            <person name="Hopiavuori A.R."/>
            <person name="Alvarenga D.O."/>
            <person name="Wood S.M."/>
            <person name="Luhavaya H."/>
            <person name="Baumgartner J.T."/>
            <person name="Dorr F.A."/>
            <person name="Etchegaray A."/>
            <person name="Pinto E."/>
            <person name="McKinnie S.M.K."/>
            <person name="Fiore M.F."/>
            <person name="Moore B.S."/>
        </authorList>
    </citation>
    <scope>NUCLEOTIDE SEQUENCE [LARGE SCALE GENOMIC DNA]</scope>
    <source>
        <strain evidence="1 2">ITEP-024</strain>
    </source>
</reference>
<organism evidence="1 2">
    <name type="scientific">Sphaerospermopsis torques-reginae ITEP-024</name>
    <dbReference type="NCBI Taxonomy" id="984208"/>
    <lineage>
        <taxon>Bacteria</taxon>
        <taxon>Bacillati</taxon>
        <taxon>Cyanobacteriota</taxon>
        <taxon>Cyanophyceae</taxon>
        <taxon>Nostocales</taxon>
        <taxon>Aphanizomenonaceae</taxon>
        <taxon>Sphaerospermopsis</taxon>
        <taxon>Sphaerospermopsis torques-reginae</taxon>
    </lineage>
</organism>
<evidence type="ECO:0000313" key="1">
    <source>
        <dbReference type="EMBL" id="QYX32564.1"/>
    </source>
</evidence>
<dbReference type="RefSeq" id="WP_220610447.1">
    <property type="nucleotide sequence ID" value="NZ_CP080598.1"/>
</dbReference>